<evidence type="ECO:0000256" key="5">
    <source>
        <dbReference type="ARBA" id="ARBA00022741"/>
    </source>
</evidence>
<dbReference type="InterPro" id="IPR054354">
    <property type="entry name" value="DYNC2H1-like_lid"/>
</dbReference>
<comment type="similarity">
    <text evidence="2">Belongs to the dynein heavy chain family.</text>
</comment>
<evidence type="ECO:0000256" key="11">
    <source>
        <dbReference type="SAM" id="Coils"/>
    </source>
</evidence>
<dbReference type="OrthoDB" id="10252139at2759"/>
<keyword evidence="3" id="KW-0963">Cytoplasm</keyword>
<dbReference type="InterPro" id="IPR041658">
    <property type="entry name" value="AAA_lid_11"/>
</dbReference>
<dbReference type="InterPro" id="IPR035706">
    <property type="entry name" value="AAA_9"/>
</dbReference>
<keyword evidence="4" id="KW-0493">Microtubule</keyword>
<keyword evidence="5" id="KW-0547">Nucleotide-binding</keyword>
<comment type="caution">
    <text evidence="16">The sequence shown here is derived from an EMBL/GenBank/DDBJ whole genome shotgun (WGS) entry which is preliminary data.</text>
</comment>
<dbReference type="GO" id="GO:0007018">
    <property type="term" value="P:microtubule-based movement"/>
    <property type="evidence" value="ECO:0007669"/>
    <property type="project" value="InterPro"/>
</dbReference>
<evidence type="ECO:0000256" key="4">
    <source>
        <dbReference type="ARBA" id="ARBA00022701"/>
    </source>
</evidence>
<dbReference type="Pfam" id="PF18198">
    <property type="entry name" value="AAA_lid_11"/>
    <property type="match status" value="1"/>
</dbReference>
<dbReference type="FunFam" id="1.20.920.20:FF:000002">
    <property type="entry name" value="Cytoplasmic dynein 1 heavy chain"/>
    <property type="match status" value="1"/>
</dbReference>
<dbReference type="GO" id="GO:0030286">
    <property type="term" value="C:dynein complex"/>
    <property type="evidence" value="ECO:0007669"/>
    <property type="project" value="UniProtKB-KW"/>
</dbReference>
<dbReference type="Pfam" id="PF22597">
    <property type="entry name" value="DYN_lid"/>
    <property type="match status" value="1"/>
</dbReference>
<evidence type="ECO:0000256" key="1">
    <source>
        <dbReference type="ARBA" id="ARBA00004245"/>
    </source>
</evidence>
<accession>A0A8S3X9I0</accession>
<evidence type="ECO:0000259" key="12">
    <source>
        <dbReference type="Pfam" id="PF12777"/>
    </source>
</evidence>
<feature type="coiled-coil region" evidence="11">
    <location>
        <begin position="572"/>
        <end position="662"/>
    </location>
</feature>
<evidence type="ECO:0000256" key="6">
    <source>
        <dbReference type="ARBA" id="ARBA00022840"/>
    </source>
</evidence>
<dbReference type="InterPro" id="IPR024743">
    <property type="entry name" value="Dynein_HC_stalk"/>
</dbReference>
<sequence>MPPIILSEPDDEELIEVAKKSLLENTAKNISEHDVSKLTFSMLSMYKEVTETFTSQPLYKWNASHLKRWCDGIKWHAPATAADLDKSIKAEADMIFKNRLVTDEEKVEYTSISKRHLNHSDNYVLFFKTILRNDGVYMQAVDYDTWYQDTQKLINQCVTENDDNIFSETGIEACLELAILCPAIARTVNGGITICVGGAGAGRRAAAALAAAALPAVLMHVSRAHRLAAHLAAVRTHCTLYSHIKQHLGIVILLDKDEEKLSELIEKYPFLYNDANIVWIEQWSEETLRQMPPLIIQRLIKEDASDVSKEDIDTVPVEGFVNIYKSIDAEWLRAPCRYVNFVKSYYFILSKKKTELVQRKNILSAGVEALRRARSEVATLQDEAAKQEVALSEKQAAANNALDQIGATVRATTDKKDEMHALKKNIEIENEKLQIRKKEIEAELASVEPVIKAAQAAVGEIRPEALSEIRSLRAPPDVVRDVLEGVLRLMGIADTSWHSMKNFLSKRGVKEDIRCLDASQISDEAVQSVQKLLERRGASFEPATARRASAACAPLAAWVRANLHYAAALARVQPLQHQQARLHKNLQEAEAELSALSSGLNTVEERVASLKAQLGEHSRDAATLELKLTEAKRTLEAAQNLLDQLANEYDAWELDLKHISKEILEVNVRSLLAAAYIVYLPDLTEPQARNYLRKWSALIEFEDESFSVINFLSTPEKQLKWETEGLPMDQTAVKNAVIIEQALATNKCGFTPLIIDPDGEAETWLRNTLSNTQCEFVPQHSEKLTTAMQFAIRLGRTLVVTEVQSAAELCVPARARCLLLSRAPAPAGPSAALSPVRFTASLHGLTDQLVHYALQQLNPEVNKKTKEIKIKKATLQKQQYELQENLLKELSKNSDILHDSNLLASLNNTRTTTNTIREALNAAQALETTTHAAYQVYEPIAARAAQLALAVKELAVQRPLVSLPIDTIQEVFVDAIRKSGDLKSVNPDEIMKYLTRRIMERVLLSVHKKDKYIVVLHLLKRVYDELIPENLWNIFIGNFNIIEDQNTINEIKLDYPWVPEDHIRKLALLKSNNEEFFMKMSLDKEALWTEFQRSGNLNTLNKLQLNAFETVVAVSVIRPDALYRAIVAFVDVVLGSGCARGEAVALATRWARGRPALLLAAHAHAPALLASHARPLALAQVGIEEGHTAWSAALEACRGGGWLAIIVGASPFTRDLHNFLLGYSQRPIVDFHDEFRLWVVAEDREIPSYIANMCVTVILEPAEGVRQNMVSTLWAWRGYEAEATLTRVHACLAMLHALAQERRAYIPHGWSRWYDWDWGDVQACAEAVRSVHSDRAMEMGRALCGALYGARVAQQGDAGILGALLRACLPQRALAHAWAPLALGQPLPHSTQLQAYIPAIESWPELDTPQLLGLPANCRVAWEYNAANSIISGLREFNSTIIVEKDDSVTPLKTLLALWKKLMSGNPLLKADYQIEKEAHGWWGSVCAGELREARAAVRRVHTALVHARARALPLHTVPEEWQLVWAGPRAPPAYVAELSARAHTALRRLHALRDHSLPDGNELQYRRILSIIYVMTTLYCSIYISVKLKVLDRTSLTFLTPSNITTQ</sequence>
<organism evidence="16 17">
    <name type="scientific">Parnassius apollo</name>
    <name type="common">Apollo butterfly</name>
    <name type="synonym">Papilio apollo</name>
    <dbReference type="NCBI Taxonomy" id="110799"/>
    <lineage>
        <taxon>Eukaryota</taxon>
        <taxon>Metazoa</taxon>
        <taxon>Ecdysozoa</taxon>
        <taxon>Arthropoda</taxon>
        <taxon>Hexapoda</taxon>
        <taxon>Insecta</taxon>
        <taxon>Pterygota</taxon>
        <taxon>Neoptera</taxon>
        <taxon>Endopterygota</taxon>
        <taxon>Lepidoptera</taxon>
        <taxon>Glossata</taxon>
        <taxon>Ditrysia</taxon>
        <taxon>Papilionoidea</taxon>
        <taxon>Papilionidae</taxon>
        <taxon>Parnassiinae</taxon>
        <taxon>Parnassini</taxon>
        <taxon>Parnassius</taxon>
        <taxon>Parnassius</taxon>
    </lineage>
</organism>
<evidence type="ECO:0000256" key="8">
    <source>
        <dbReference type="ARBA" id="ARBA00023054"/>
    </source>
</evidence>
<evidence type="ECO:0000256" key="2">
    <source>
        <dbReference type="ARBA" id="ARBA00008887"/>
    </source>
</evidence>
<feature type="domain" description="Dynein heavy chain ATP-binding dynein motor region" evidence="13">
    <location>
        <begin position="831"/>
        <end position="916"/>
    </location>
</feature>
<dbReference type="Proteomes" id="UP000691718">
    <property type="component" value="Unassembled WGS sequence"/>
</dbReference>
<dbReference type="GO" id="GO:0005524">
    <property type="term" value="F:ATP binding"/>
    <property type="evidence" value="ECO:0007669"/>
    <property type="project" value="UniProtKB-KW"/>
</dbReference>
<keyword evidence="9" id="KW-0505">Motor protein</keyword>
<evidence type="ECO:0000256" key="7">
    <source>
        <dbReference type="ARBA" id="ARBA00023017"/>
    </source>
</evidence>
<dbReference type="PANTHER" id="PTHR45703:SF22">
    <property type="entry name" value="DYNEIN CYTOPLASMIC 2 HEAVY CHAIN 1"/>
    <property type="match status" value="1"/>
</dbReference>
<comment type="subcellular location">
    <subcellularLocation>
        <location evidence="1">Cytoplasm</location>
        <location evidence="1">Cytoskeleton</location>
    </subcellularLocation>
</comment>
<dbReference type="GO" id="GO:0005874">
    <property type="term" value="C:microtubule"/>
    <property type="evidence" value="ECO:0007669"/>
    <property type="project" value="UniProtKB-KW"/>
</dbReference>
<dbReference type="InterPro" id="IPR026983">
    <property type="entry name" value="DHC"/>
</dbReference>
<evidence type="ECO:0000256" key="9">
    <source>
        <dbReference type="ARBA" id="ARBA00023175"/>
    </source>
</evidence>
<evidence type="ECO:0000259" key="15">
    <source>
        <dbReference type="Pfam" id="PF22597"/>
    </source>
</evidence>
<reference evidence="16" key="1">
    <citation type="submission" date="2021-04" db="EMBL/GenBank/DDBJ databases">
        <authorList>
            <person name="Tunstrom K."/>
        </authorList>
    </citation>
    <scope>NUCLEOTIDE SEQUENCE</scope>
</reference>
<dbReference type="Pfam" id="PF12777">
    <property type="entry name" value="MT"/>
    <property type="match status" value="1"/>
</dbReference>
<dbReference type="GO" id="GO:0045505">
    <property type="term" value="F:dynein intermediate chain binding"/>
    <property type="evidence" value="ECO:0007669"/>
    <property type="project" value="InterPro"/>
</dbReference>
<evidence type="ECO:0000259" key="13">
    <source>
        <dbReference type="Pfam" id="PF12781"/>
    </source>
</evidence>
<keyword evidence="7" id="KW-0243">Dynein</keyword>
<feature type="coiled-coil region" evidence="11">
    <location>
        <begin position="370"/>
        <end position="448"/>
    </location>
</feature>
<dbReference type="Pfam" id="PF12781">
    <property type="entry name" value="AAA_9"/>
    <property type="match status" value="2"/>
</dbReference>
<dbReference type="GO" id="GO:0051959">
    <property type="term" value="F:dynein light intermediate chain binding"/>
    <property type="evidence" value="ECO:0007669"/>
    <property type="project" value="InterPro"/>
</dbReference>
<feature type="domain" description="Dynein heavy chain AAA lid" evidence="14">
    <location>
        <begin position="1289"/>
        <end position="1417"/>
    </location>
</feature>
<protein>
    <submittedName>
        <fullName evidence="16">(apollo) hypothetical protein</fullName>
    </submittedName>
</protein>
<name>A0A8S3X9I0_PARAO</name>
<evidence type="ECO:0000313" key="16">
    <source>
        <dbReference type="EMBL" id="CAG5009427.1"/>
    </source>
</evidence>
<evidence type="ECO:0000256" key="3">
    <source>
        <dbReference type="ARBA" id="ARBA00022490"/>
    </source>
</evidence>
<evidence type="ECO:0000313" key="17">
    <source>
        <dbReference type="Proteomes" id="UP000691718"/>
    </source>
</evidence>
<keyword evidence="6" id="KW-0067">ATP-binding</keyword>
<feature type="domain" description="Dynein heavy chain coiled coil stalk" evidence="12">
    <location>
        <begin position="364"/>
        <end position="690"/>
    </location>
</feature>
<dbReference type="PANTHER" id="PTHR45703">
    <property type="entry name" value="DYNEIN HEAVY CHAIN"/>
    <property type="match status" value="1"/>
</dbReference>
<feature type="coiled-coil region" evidence="11">
    <location>
        <begin position="863"/>
        <end position="893"/>
    </location>
</feature>
<proteinExistence type="inferred from homology"/>
<evidence type="ECO:0000259" key="14">
    <source>
        <dbReference type="Pfam" id="PF18198"/>
    </source>
</evidence>
<evidence type="ECO:0000256" key="10">
    <source>
        <dbReference type="ARBA" id="ARBA00023212"/>
    </source>
</evidence>
<gene>
    <name evidence="16" type="ORF">PAPOLLO_LOCUS15218</name>
</gene>
<keyword evidence="17" id="KW-1185">Reference proteome</keyword>
<keyword evidence="8 11" id="KW-0175">Coiled coil</keyword>
<feature type="domain" description="Dynein heavy chain ATP-binding dynein motor region" evidence="13">
    <location>
        <begin position="720"/>
        <end position="806"/>
    </location>
</feature>
<dbReference type="EMBL" id="CAJQZP010001030">
    <property type="protein sequence ID" value="CAG5009427.1"/>
    <property type="molecule type" value="Genomic_DNA"/>
</dbReference>
<feature type="domain" description="Dynein 2 heavy chain 1 cytoplasmic ATPase lid" evidence="15">
    <location>
        <begin position="26"/>
        <end position="106"/>
    </location>
</feature>
<keyword evidence="10" id="KW-0206">Cytoskeleton</keyword>